<name>A0A9D1CRL7_9FIRM</name>
<dbReference type="Pfam" id="PF11175">
    <property type="entry name" value="DUF2961"/>
    <property type="match status" value="1"/>
</dbReference>
<evidence type="ECO:0000313" key="2">
    <source>
        <dbReference type="Proteomes" id="UP000886887"/>
    </source>
</evidence>
<dbReference type="Gene3D" id="2.60.120.1390">
    <property type="match status" value="3"/>
</dbReference>
<proteinExistence type="predicted"/>
<sequence>MTYEELLDRLTDMRRLARPAPGERSGSCTSFDRASRYDEETGRYVAWDANDDGKGYVRALPDGSVVAAELSGPGVIWRSWSAMPNEGAIRVYVDGERIIDCPFLSYFTKFGGDFAPLDLPSLCPHIARGYNSFLPIPFNKSLRIELAPGWGAFYHFTYTLFPQGTQMPAYDAMYSIAGRRLLARLDRALYRRGEKLQRWEAQETVLSPHAEACLLDAGGSGAIAQMQFRLAPEAMERSRELTLRAYWDGETEPSVCAPLCDFFACTPGAGNFRTWVCGKQGDTLYANWYMPFARGARVTLRNETGEVIRIGAQLDVQPCPEAGELMRFCARCHGDEPETDAAFLPGGERFPDWPVLRVPQRAGRFCGMHLSVVDTFPYPDGLDAEDWWFGYGGGKKLDWWWGEGDEKFFVDGEKFPSTFGTGSEDYIGYAWAAEPPFAFFDAPFCAMSDMPLDGNGETSVCRFHVCDSIPFRTGFEGFIEKYKQNTWGDGGVCTYRVTPYWYEQRK</sequence>
<organism evidence="1 2">
    <name type="scientific">Candidatus Onthenecus intestinigallinarum</name>
    <dbReference type="NCBI Taxonomy" id="2840875"/>
    <lineage>
        <taxon>Bacteria</taxon>
        <taxon>Bacillati</taxon>
        <taxon>Bacillota</taxon>
        <taxon>Clostridia</taxon>
        <taxon>Eubacteriales</taxon>
        <taxon>Candidatus Onthenecus</taxon>
    </lineage>
</organism>
<comment type="caution">
    <text evidence="1">The sequence shown here is derived from an EMBL/GenBank/DDBJ whole genome shotgun (WGS) entry which is preliminary data.</text>
</comment>
<accession>A0A9D1CRL7</accession>
<evidence type="ECO:0000313" key="1">
    <source>
        <dbReference type="EMBL" id="HIQ72303.1"/>
    </source>
</evidence>
<dbReference type="Proteomes" id="UP000886887">
    <property type="component" value="Unassembled WGS sequence"/>
</dbReference>
<dbReference type="InterPro" id="IPR021345">
    <property type="entry name" value="DUF2961"/>
</dbReference>
<gene>
    <name evidence="1" type="ORF">IAB73_08875</name>
</gene>
<dbReference type="EMBL" id="DVFJ01000032">
    <property type="protein sequence ID" value="HIQ72303.1"/>
    <property type="molecule type" value="Genomic_DNA"/>
</dbReference>
<reference evidence="1" key="1">
    <citation type="submission" date="2020-10" db="EMBL/GenBank/DDBJ databases">
        <authorList>
            <person name="Gilroy R."/>
        </authorList>
    </citation>
    <scope>NUCLEOTIDE SEQUENCE</scope>
    <source>
        <strain evidence="1">ChiSxjej2B14-6234</strain>
    </source>
</reference>
<reference evidence="1" key="2">
    <citation type="journal article" date="2021" name="PeerJ">
        <title>Extensive microbial diversity within the chicken gut microbiome revealed by metagenomics and culture.</title>
        <authorList>
            <person name="Gilroy R."/>
            <person name="Ravi A."/>
            <person name="Getino M."/>
            <person name="Pursley I."/>
            <person name="Horton D.L."/>
            <person name="Alikhan N.F."/>
            <person name="Baker D."/>
            <person name="Gharbi K."/>
            <person name="Hall N."/>
            <person name="Watson M."/>
            <person name="Adriaenssens E.M."/>
            <person name="Foster-Nyarko E."/>
            <person name="Jarju S."/>
            <person name="Secka A."/>
            <person name="Antonio M."/>
            <person name="Oren A."/>
            <person name="Chaudhuri R.R."/>
            <person name="La Ragione R."/>
            <person name="Hildebrand F."/>
            <person name="Pallen M.J."/>
        </authorList>
    </citation>
    <scope>NUCLEOTIDE SEQUENCE</scope>
    <source>
        <strain evidence="1">ChiSxjej2B14-6234</strain>
    </source>
</reference>
<protein>
    <submittedName>
        <fullName evidence="1">DUF2961 domain-containing protein</fullName>
    </submittedName>
</protein>
<dbReference type="AlphaFoldDB" id="A0A9D1CRL7"/>